<protein>
    <submittedName>
        <fullName evidence="2">Uncharacterized protein</fullName>
    </submittedName>
</protein>
<dbReference type="RefSeq" id="WP_345453422.1">
    <property type="nucleotide sequence ID" value="NZ_BAABKG010000001.1"/>
</dbReference>
<feature type="region of interest" description="Disordered" evidence="1">
    <location>
        <begin position="90"/>
        <end position="116"/>
    </location>
</feature>
<organism evidence="2 3">
    <name type="scientific">Nocardioides marinquilinus</name>
    <dbReference type="NCBI Taxonomy" id="1210400"/>
    <lineage>
        <taxon>Bacteria</taxon>
        <taxon>Bacillati</taxon>
        <taxon>Actinomycetota</taxon>
        <taxon>Actinomycetes</taxon>
        <taxon>Propionibacteriales</taxon>
        <taxon>Nocardioidaceae</taxon>
        <taxon>Nocardioides</taxon>
    </lineage>
</organism>
<comment type="caution">
    <text evidence="2">The sequence shown here is derived from an EMBL/GenBank/DDBJ whole genome shotgun (WGS) entry which is preliminary data.</text>
</comment>
<name>A0ABP9P509_9ACTN</name>
<accession>A0ABP9P509</accession>
<reference evidence="3" key="1">
    <citation type="journal article" date="2019" name="Int. J. Syst. Evol. Microbiol.">
        <title>The Global Catalogue of Microorganisms (GCM) 10K type strain sequencing project: providing services to taxonomists for standard genome sequencing and annotation.</title>
        <authorList>
            <consortium name="The Broad Institute Genomics Platform"/>
            <consortium name="The Broad Institute Genome Sequencing Center for Infectious Disease"/>
            <person name="Wu L."/>
            <person name="Ma J."/>
        </authorList>
    </citation>
    <scope>NUCLEOTIDE SEQUENCE [LARGE SCALE GENOMIC DNA]</scope>
    <source>
        <strain evidence="3">JCM 18459</strain>
    </source>
</reference>
<evidence type="ECO:0000313" key="2">
    <source>
        <dbReference type="EMBL" id="GAA5140926.1"/>
    </source>
</evidence>
<keyword evidence="3" id="KW-1185">Reference proteome</keyword>
<dbReference type="Proteomes" id="UP001500221">
    <property type="component" value="Unassembled WGS sequence"/>
</dbReference>
<dbReference type="EMBL" id="BAABKG010000001">
    <property type="protein sequence ID" value="GAA5140926.1"/>
    <property type="molecule type" value="Genomic_DNA"/>
</dbReference>
<sequence length="116" mass="12115">MGLLDLLGRRPPEPAVARAVADAVAALPGVEGHDLAYNHQRNGSGAVTGRVDVPDSATFLEVLRAVRRGLDGPLGRRADLVVIDLTARTPDGVPLAPGELGLSSPPSGREVRERLL</sequence>
<evidence type="ECO:0000256" key="1">
    <source>
        <dbReference type="SAM" id="MobiDB-lite"/>
    </source>
</evidence>
<gene>
    <name evidence="2" type="ORF">GCM10023340_01830</name>
</gene>
<proteinExistence type="predicted"/>
<evidence type="ECO:0000313" key="3">
    <source>
        <dbReference type="Proteomes" id="UP001500221"/>
    </source>
</evidence>